<evidence type="ECO:0000313" key="1">
    <source>
        <dbReference type="EMBL" id="ODH25820.1"/>
    </source>
</evidence>
<proteinExistence type="predicted"/>
<reference evidence="1 2" key="1">
    <citation type="submission" date="2016-06" db="EMBL/GenBank/DDBJ databases">
        <authorList>
            <person name="Kjaerup R.B."/>
            <person name="Dalgaard T.S."/>
            <person name="Juul-Madsen H.R."/>
        </authorList>
    </citation>
    <scope>NUCLEOTIDE SEQUENCE [LARGE SCALE GENOMIC DNA]</scope>
    <source>
        <strain evidence="1 2">Pb300</strain>
    </source>
</reference>
<sequence length="105" mass="11881">MDLLRSAKLMQLVTTADWYVYYEEHLTPSAASGGTPDFRYQLATGGNYRFDHCLHRSAVRALAVFDRWTQELQKNHESGQRIIRIDAVANMIVAALPSGDILDQI</sequence>
<dbReference type="Proteomes" id="UP000242814">
    <property type="component" value="Unassembled WGS sequence"/>
</dbReference>
<dbReference type="AlphaFoldDB" id="A0A1D2JBE4"/>
<name>A0A1D2JBE4_PARBR</name>
<evidence type="ECO:0000313" key="2">
    <source>
        <dbReference type="Proteomes" id="UP000242814"/>
    </source>
</evidence>
<gene>
    <name evidence="1" type="ORF">ACO22_05055</name>
</gene>
<organism evidence="1 2">
    <name type="scientific">Paracoccidioides brasiliensis</name>
    <dbReference type="NCBI Taxonomy" id="121759"/>
    <lineage>
        <taxon>Eukaryota</taxon>
        <taxon>Fungi</taxon>
        <taxon>Dikarya</taxon>
        <taxon>Ascomycota</taxon>
        <taxon>Pezizomycotina</taxon>
        <taxon>Eurotiomycetes</taxon>
        <taxon>Eurotiomycetidae</taxon>
        <taxon>Onygenales</taxon>
        <taxon>Ajellomycetaceae</taxon>
        <taxon>Paracoccidioides</taxon>
    </lineage>
</organism>
<comment type="caution">
    <text evidence="1">The sequence shown here is derived from an EMBL/GenBank/DDBJ whole genome shotgun (WGS) entry which is preliminary data.</text>
</comment>
<accession>A0A1D2JBE4</accession>
<dbReference type="EMBL" id="LZYO01000213">
    <property type="protein sequence ID" value="ODH25820.1"/>
    <property type="molecule type" value="Genomic_DNA"/>
</dbReference>
<protein>
    <submittedName>
        <fullName evidence="1">Uncharacterized protein</fullName>
    </submittedName>
</protein>